<proteinExistence type="predicted"/>
<name>A0A8X6SYN5_TRICX</name>
<reference evidence="1" key="1">
    <citation type="submission" date="2020-08" db="EMBL/GenBank/DDBJ databases">
        <title>Multicomponent nature underlies the extraordinary mechanical properties of spider dragline silk.</title>
        <authorList>
            <person name="Kono N."/>
            <person name="Nakamura H."/>
            <person name="Mori M."/>
            <person name="Yoshida Y."/>
            <person name="Ohtoshi R."/>
            <person name="Malay A.D."/>
            <person name="Moran D.A.P."/>
            <person name="Tomita M."/>
            <person name="Numata K."/>
            <person name="Arakawa K."/>
        </authorList>
    </citation>
    <scope>NUCLEOTIDE SEQUENCE</scope>
</reference>
<dbReference type="Proteomes" id="UP000887159">
    <property type="component" value="Unassembled WGS sequence"/>
</dbReference>
<dbReference type="AlphaFoldDB" id="A0A8X6SYN5"/>
<evidence type="ECO:0000313" key="2">
    <source>
        <dbReference type="Proteomes" id="UP000887159"/>
    </source>
</evidence>
<sequence length="73" mass="8450">MAVLICPKPILKVNLVPRHKHNTAFVGFTRVNDQGERNNTSKEMLKSVRVEEWHKISTDETTKLIKPLPNMLR</sequence>
<comment type="caution">
    <text evidence="1">The sequence shown here is derived from an EMBL/GenBank/DDBJ whole genome shotgun (WGS) entry which is preliminary data.</text>
</comment>
<gene>
    <name evidence="1" type="ORF">TNCV_1118151</name>
</gene>
<protein>
    <submittedName>
        <fullName evidence="1">Uncharacterized protein</fullName>
    </submittedName>
</protein>
<accession>A0A8X6SYN5</accession>
<evidence type="ECO:0000313" key="1">
    <source>
        <dbReference type="EMBL" id="GFY20581.1"/>
    </source>
</evidence>
<keyword evidence="2" id="KW-1185">Reference proteome</keyword>
<dbReference type="EMBL" id="BMAU01021356">
    <property type="protein sequence ID" value="GFY20581.1"/>
    <property type="molecule type" value="Genomic_DNA"/>
</dbReference>
<organism evidence="1 2">
    <name type="scientific">Trichonephila clavipes</name>
    <name type="common">Golden silk orbweaver</name>
    <name type="synonym">Nephila clavipes</name>
    <dbReference type="NCBI Taxonomy" id="2585209"/>
    <lineage>
        <taxon>Eukaryota</taxon>
        <taxon>Metazoa</taxon>
        <taxon>Ecdysozoa</taxon>
        <taxon>Arthropoda</taxon>
        <taxon>Chelicerata</taxon>
        <taxon>Arachnida</taxon>
        <taxon>Araneae</taxon>
        <taxon>Araneomorphae</taxon>
        <taxon>Entelegynae</taxon>
        <taxon>Araneoidea</taxon>
        <taxon>Nephilidae</taxon>
        <taxon>Trichonephila</taxon>
    </lineage>
</organism>